<accession>A0A1U9NGP5</accession>
<evidence type="ECO:0000313" key="2">
    <source>
        <dbReference type="Proteomes" id="UP000189674"/>
    </source>
</evidence>
<name>A0A1U9NGP5_9BACT</name>
<proteinExistence type="predicted"/>
<dbReference type="EMBL" id="CP019791">
    <property type="protein sequence ID" value="AQT67111.1"/>
    <property type="molecule type" value="Genomic_DNA"/>
</dbReference>
<dbReference type="Proteomes" id="UP000189674">
    <property type="component" value="Chromosome"/>
</dbReference>
<reference evidence="2" key="1">
    <citation type="submission" date="2017-02" db="EMBL/GenBank/DDBJ databases">
        <title>Comparative genomics and description of representatives of a novel lineage of planctomycetes thriving in anoxic sediments.</title>
        <authorList>
            <person name="Spring S."/>
            <person name="Bunk B."/>
            <person name="Sproer C."/>
        </authorList>
    </citation>
    <scope>NUCLEOTIDE SEQUENCE [LARGE SCALE GENOMIC DNA]</scope>
    <source>
        <strain evidence="2">ST-NAGAB-D1</strain>
    </source>
</reference>
<dbReference type="STRING" id="1936003.STSP2_00252"/>
<dbReference type="AlphaFoldDB" id="A0A1U9NGP5"/>
<protein>
    <submittedName>
        <fullName evidence="1">Uncharacterized protein</fullName>
    </submittedName>
</protein>
<dbReference type="RefSeq" id="WP_146659083.1">
    <property type="nucleotide sequence ID" value="NZ_CP019791.1"/>
</dbReference>
<keyword evidence="2" id="KW-1185">Reference proteome</keyword>
<organism evidence="1 2">
    <name type="scientific">Anaerohalosphaera lusitana</name>
    <dbReference type="NCBI Taxonomy" id="1936003"/>
    <lineage>
        <taxon>Bacteria</taxon>
        <taxon>Pseudomonadati</taxon>
        <taxon>Planctomycetota</taxon>
        <taxon>Phycisphaerae</taxon>
        <taxon>Sedimentisphaerales</taxon>
        <taxon>Anaerohalosphaeraceae</taxon>
        <taxon>Anaerohalosphaera</taxon>
    </lineage>
</organism>
<dbReference type="KEGG" id="alus:STSP2_00252"/>
<gene>
    <name evidence="1" type="ORF">STSP2_00252</name>
</gene>
<sequence>MYRNEMVRHVRQKVIRGELSAGDVAVMSLEELGQLFERGSVSMADSECIKRHAVSADGVRRSMQPIADVSNQLEGGSRAWFRENYPDAVYGVDGQVVTINLAGVEEEV</sequence>
<evidence type="ECO:0000313" key="1">
    <source>
        <dbReference type="EMBL" id="AQT67111.1"/>
    </source>
</evidence>